<comment type="similarity">
    <text evidence="1">Belongs to the MEMO1 family.</text>
</comment>
<dbReference type="InterPro" id="IPR002737">
    <property type="entry name" value="MEMO1_fam"/>
</dbReference>
<comment type="caution">
    <text evidence="2">The sequence shown here is derived from an EMBL/GenBank/DDBJ whole genome shotgun (WGS) entry which is preliminary data.</text>
</comment>
<evidence type="ECO:0008006" key="4">
    <source>
        <dbReference type="Google" id="ProtNLM"/>
    </source>
</evidence>
<keyword evidence="3" id="KW-1185">Reference proteome</keyword>
<dbReference type="PANTHER" id="PTHR11060:SF0">
    <property type="entry name" value="PROTEIN MEMO1"/>
    <property type="match status" value="1"/>
</dbReference>
<gene>
    <name evidence="2" type="ORF">LITE_LOCUS16545</name>
</gene>
<dbReference type="Pfam" id="PF01875">
    <property type="entry name" value="Memo"/>
    <property type="match status" value="1"/>
</dbReference>
<organism evidence="2 3">
    <name type="scientific">Linum tenue</name>
    <dbReference type="NCBI Taxonomy" id="586396"/>
    <lineage>
        <taxon>Eukaryota</taxon>
        <taxon>Viridiplantae</taxon>
        <taxon>Streptophyta</taxon>
        <taxon>Embryophyta</taxon>
        <taxon>Tracheophyta</taxon>
        <taxon>Spermatophyta</taxon>
        <taxon>Magnoliopsida</taxon>
        <taxon>eudicotyledons</taxon>
        <taxon>Gunneridae</taxon>
        <taxon>Pentapetalae</taxon>
        <taxon>rosids</taxon>
        <taxon>fabids</taxon>
        <taxon>Malpighiales</taxon>
        <taxon>Linaceae</taxon>
        <taxon>Linum</taxon>
    </lineage>
</organism>
<dbReference type="Gene3D" id="3.40.830.10">
    <property type="entry name" value="LigB-like"/>
    <property type="match status" value="1"/>
</dbReference>
<sequence>MEVIRRASHAGSWYTDNPRKLEEELDGWLSAAGLPKSSDVRGVIAPHAGYSYSGRAAAYAFGNIDPTNIMQRVNAILARLVWLLSCWEVES</sequence>
<evidence type="ECO:0000256" key="1">
    <source>
        <dbReference type="ARBA" id="ARBA00006315"/>
    </source>
</evidence>
<protein>
    <recommendedName>
        <fullName evidence="4">AmmeMemoRadiSam system protein B</fullName>
    </recommendedName>
</protein>
<proteinExistence type="inferred from homology"/>
<evidence type="ECO:0000313" key="3">
    <source>
        <dbReference type="Proteomes" id="UP001154282"/>
    </source>
</evidence>
<name>A0AAV0K2Y3_9ROSI</name>
<dbReference type="AlphaFoldDB" id="A0AAV0K2Y3"/>
<reference evidence="2" key="1">
    <citation type="submission" date="2022-08" db="EMBL/GenBank/DDBJ databases">
        <authorList>
            <person name="Gutierrez-Valencia J."/>
        </authorList>
    </citation>
    <scope>NUCLEOTIDE SEQUENCE</scope>
</reference>
<dbReference type="Proteomes" id="UP001154282">
    <property type="component" value="Unassembled WGS sequence"/>
</dbReference>
<evidence type="ECO:0000313" key="2">
    <source>
        <dbReference type="EMBL" id="CAI0415214.1"/>
    </source>
</evidence>
<dbReference type="PANTHER" id="PTHR11060">
    <property type="entry name" value="PROTEIN MEMO1"/>
    <property type="match status" value="1"/>
</dbReference>
<accession>A0AAV0K2Y3</accession>
<dbReference type="EMBL" id="CAMGYJ010000005">
    <property type="protein sequence ID" value="CAI0415214.1"/>
    <property type="molecule type" value="Genomic_DNA"/>
</dbReference>
<dbReference type="NCBIfam" id="TIGR04336">
    <property type="entry name" value="AmmeMemoSam_B"/>
    <property type="match status" value="1"/>
</dbReference>